<gene>
    <name evidence="2" type="ORF">PBIL07802_LOCUS5352</name>
</gene>
<reference evidence="2" key="1">
    <citation type="submission" date="2021-01" db="EMBL/GenBank/DDBJ databases">
        <authorList>
            <person name="Corre E."/>
            <person name="Pelletier E."/>
            <person name="Niang G."/>
            <person name="Scheremetjew M."/>
            <person name="Finn R."/>
            <person name="Kale V."/>
            <person name="Holt S."/>
            <person name="Cochrane G."/>
            <person name="Meng A."/>
            <person name="Brown T."/>
            <person name="Cohen L."/>
        </authorList>
    </citation>
    <scope>NUCLEOTIDE SEQUENCE</scope>
    <source>
        <strain evidence="2">NIES-2562</strain>
    </source>
</reference>
<evidence type="ECO:0000313" key="2">
    <source>
        <dbReference type="EMBL" id="CAE0243186.1"/>
    </source>
</evidence>
<name>A0A7S3D1M6_9EUKA</name>
<feature type="region of interest" description="Disordered" evidence="1">
    <location>
        <begin position="1"/>
        <end position="24"/>
    </location>
</feature>
<feature type="region of interest" description="Disordered" evidence="1">
    <location>
        <begin position="99"/>
        <end position="131"/>
    </location>
</feature>
<dbReference type="AlphaFoldDB" id="A0A7S3D1M6"/>
<evidence type="ECO:0000256" key="1">
    <source>
        <dbReference type="SAM" id="MobiDB-lite"/>
    </source>
</evidence>
<dbReference type="EMBL" id="HBIB01008640">
    <property type="protein sequence ID" value="CAE0243186.1"/>
    <property type="molecule type" value="Transcribed_RNA"/>
</dbReference>
<dbReference type="Gene3D" id="1.10.287.1490">
    <property type="match status" value="1"/>
</dbReference>
<proteinExistence type="predicted"/>
<accession>A0A7S3D1M6</accession>
<sequence>MAESDDLLYGDFADMGQGPSAREKELEKEVDRLKALLQKAVAQLKKVKATTGSEEGLKNAERMSALEKAVIALKAKNTQLEKNISSLYRTAQAEIERKNKQIDELRRGKREMQGDSDRGDSRKERKQARVE</sequence>
<organism evidence="2">
    <name type="scientific">Palpitomonas bilix</name>
    <dbReference type="NCBI Taxonomy" id="652834"/>
    <lineage>
        <taxon>Eukaryota</taxon>
        <taxon>Eukaryota incertae sedis</taxon>
    </lineage>
</organism>
<protein>
    <submittedName>
        <fullName evidence="2">Uncharacterized protein</fullName>
    </submittedName>
</protein>